<evidence type="ECO:0000313" key="2">
    <source>
        <dbReference type="Proteomes" id="UP000308054"/>
    </source>
</evidence>
<name>A0A4S2H2D3_9PROT</name>
<dbReference type="RefSeq" id="WP_135994246.1">
    <property type="nucleotide sequence ID" value="NZ_CP071057.1"/>
</dbReference>
<dbReference type="EMBL" id="SRXW01000001">
    <property type="protein sequence ID" value="TGY89747.1"/>
    <property type="molecule type" value="Genomic_DNA"/>
</dbReference>
<evidence type="ECO:0000313" key="1">
    <source>
        <dbReference type="EMBL" id="TGY89747.1"/>
    </source>
</evidence>
<evidence type="ECO:0008006" key="3">
    <source>
        <dbReference type="Google" id="ProtNLM"/>
    </source>
</evidence>
<dbReference type="OrthoDB" id="9854228at2"/>
<gene>
    <name evidence="1" type="ORF">E5163_00975</name>
</gene>
<accession>A0A4S2H2D3</accession>
<keyword evidence="2" id="KW-1185">Reference proteome</keyword>
<protein>
    <recommendedName>
        <fullName evidence="3">DUF4347 domain-containing protein</fullName>
    </recommendedName>
</protein>
<proteinExistence type="predicted"/>
<organism evidence="1 2">
    <name type="scientific">Marinicauda algicola</name>
    <dbReference type="NCBI Taxonomy" id="2029849"/>
    <lineage>
        <taxon>Bacteria</taxon>
        <taxon>Pseudomonadati</taxon>
        <taxon>Pseudomonadota</taxon>
        <taxon>Alphaproteobacteria</taxon>
        <taxon>Maricaulales</taxon>
        <taxon>Maricaulaceae</taxon>
        <taxon>Marinicauda</taxon>
    </lineage>
</organism>
<reference evidence="1 2" key="1">
    <citation type="journal article" date="2017" name="Int. J. Syst. Evol. Microbiol.">
        <title>Marinicauda algicola sp. nov., isolated from a marine red alga Rhodosorus marinus.</title>
        <authorList>
            <person name="Jeong S.E."/>
            <person name="Jeon S.H."/>
            <person name="Chun B.H."/>
            <person name="Kim D.W."/>
            <person name="Jeon C.O."/>
        </authorList>
    </citation>
    <scope>NUCLEOTIDE SEQUENCE [LARGE SCALE GENOMIC DNA]</scope>
    <source>
        <strain evidence="1 2">JCM 31718</strain>
    </source>
</reference>
<dbReference type="Proteomes" id="UP000308054">
    <property type="component" value="Unassembled WGS sequence"/>
</dbReference>
<comment type="caution">
    <text evidence="1">The sequence shown here is derived from an EMBL/GenBank/DDBJ whole genome shotgun (WGS) entry which is preliminary data.</text>
</comment>
<sequence length="202" mass="22164">MASMVDVIAIPANGWNGTERADKDRAANAAAAARNDLLAVTGYVEIDDLVSKVAAALAADPQSPCLRSLEIHAHGNPVQVDDFLAWERAEWGRKLKTLNWCDQAEIYLAGCNTGLEMPPSYGWPGPLARDLATNMAFTQGQFEVRITVYGSAGYLYGARALGGLRTIRQYVQKKGGRKKFWNIYPGARDANGTDVWNAFRNW</sequence>
<dbReference type="AlphaFoldDB" id="A0A4S2H2D3"/>